<name>A0A8C5N051_9ANUR</name>
<keyword evidence="14" id="KW-0677">Repeat</keyword>
<evidence type="ECO:0000256" key="4">
    <source>
        <dbReference type="ARBA" id="ARBA00004240"/>
    </source>
</evidence>
<keyword evidence="27" id="KW-0804">Transcription</keyword>
<dbReference type="SUPFAM" id="SSF47986">
    <property type="entry name" value="DEATH domain"/>
    <property type="match status" value="2"/>
</dbReference>
<dbReference type="InterPro" id="IPR011029">
    <property type="entry name" value="DEATH-like_dom_sf"/>
</dbReference>
<dbReference type="SMART" id="SM01289">
    <property type="entry name" value="PYRIN"/>
    <property type="match status" value="2"/>
</dbReference>
<evidence type="ECO:0000256" key="2">
    <source>
        <dbReference type="ARBA" id="ARBA00004123"/>
    </source>
</evidence>
<dbReference type="InterPro" id="IPR050637">
    <property type="entry name" value="NLRP_innate_immun_reg"/>
</dbReference>
<evidence type="ECO:0000256" key="32">
    <source>
        <dbReference type="ARBA" id="ARBA00023288"/>
    </source>
</evidence>
<evidence type="ECO:0000256" key="34">
    <source>
        <dbReference type="ARBA" id="ARBA00045987"/>
    </source>
</evidence>
<dbReference type="Pfam" id="PF14484">
    <property type="entry name" value="FISNA"/>
    <property type="match status" value="1"/>
</dbReference>
<evidence type="ECO:0000313" key="38">
    <source>
        <dbReference type="Ensembl" id="ENSLLEP00000019645.1"/>
    </source>
</evidence>
<dbReference type="Proteomes" id="UP000694569">
    <property type="component" value="Unplaced"/>
</dbReference>
<dbReference type="Ensembl" id="ENSLLET00000020418.1">
    <property type="protein sequence ID" value="ENSLLEP00000019645.1"/>
    <property type="gene ID" value="ENSLLEG00000012467.1"/>
</dbReference>
<evidence type="ECO:0000256" key="28">
    <source>
        <dbReference type="ARBA" id="ARBA00023198"/>
    </source>
</evidence>
<comment type="similarity">
    <text evidence="8">Belongs to the NLRP family.</text>
</comment>
<dbReference type="Pfam" id="PF17779">
    <property type="entry name" value="WHD_NOD2"/>
    <property type="match status" value="1"/>
</dbReference>
<feature type="domain" description="NACHT" evidence="37">
    <location>
        <begin position="289"/>
        <end position="423"/>
    </location>
</feature>
<keyword evidence="12" id="KW-0597">Phosphoprotein</keyword>
<dbReference type="InterPro" id="IPR001611">
    <property type="entry name" value="Leu-rich_rpt"/>
</dbReference>
<dbReference type="SMART" id="SM00368">
    <property type="entry name" value="LRR_RI"/>
    <property type="match status" value="11"/>
</dbReference>
<keyword evidence="30" id="KW-1271">Inflammasome</keyword>
<dbReference type="GO" id="GO:0050729">
    <property type="term" value="P:positive regulation of inflammatory response"/>
    <property type="evidence" value="ECO:0007669"/>
    <property type="project" value="TreeGrafter"/>
</dbReference>
<organism evidence="38 39">
    <name type="scientific">Leptobrachium leishanense</name>
    <name type="common">Leishan spiny toad</name>
    <dbReference type="NCBI Taxonomy" id="445787"/>
    <lineage>
        <taxon>Eukaryota</taxon>
        <taxon>Metazoa</taxon>
        <taxon>Chordata</taxon>
        <taxon>Craniata</taxon>
        <taxon>Vertebrata</taxon>
        <taxon>Euteleostomi</taxon>
        <taxon>Amphibia</taxon>
        <taxon>Batrachia</taxon>
        <taxon>Anura</taxon>
        <taxon>Pelobatoidea</taxon>
        <taxon>Megophryidae</taxon>
        <taxon>Leptobrachium</taxon>
    </lineage>
</organism>
<evidence type="ECO:0000256" key="25">
    <source>
        <dbReference type="ARBA" id="ARBA00023139"/>
    </source>
</evidence>
<feature type="domain" description="Pyrin" evidence="36">
    <location>
        <begin position="116"/>
        <end position="198"/>
    </location>
</feature>
<keyword evidence="25" id="KW-0564">Palmitate</keyword>
<keyword evidence="32" id="KW-0449">Lipoprotein</keyword>
<evidence type="ECO:0000256" key="21">
    <source>
        <dbReference type="ARBA" id="ARBA00023015"/>
    </source>
</evidence>
<reference evidence="38" key="1">
    <citation type="submission" date="2025-08" db="UniProtKB">
        <authorList>
            <consortium name="Ensembl"/>
        </authorList>
    </citation>
    <scope>IDENTIFICATION</scope>
</reference>
<dbReference type="InterPro" id="IPR004020">
    <property type="entry name" value="DAPIN"/>
</dbReference>
<keyword evidence="23" id="KW-0496">Mitochondrion</keyword>
<dbReference type="SUPFAM" id="SSF52540">
    <property type="entry name" value="P-loop containing nucleoside triphosphate hydrolases"/>
    <property type="match status" value="1"/>
</dbReference>
<evidence type="ECO:0000256" key="24">
    <source>
        <dbReference type="ARBA" id="ARBA00023136"/>
    </source>
</evidence>
<evidence type="ECO:0000256" key="3">
    <source>
        <dbReference type="ARBA" id="ARBA00004173"/>
    </source>
</evidence>
<evidence type="ECO:0000256" key="22">
    <source>
        <dbReference type="ARBA" id="ARBA00023034"/>
    </source>
</evidence>
<keyword evidence="13" id="KW-0399">Innate immunity</keyword>
<keyword evidence="22" id="KW-0333">Golgi apparatus</keyword>
<dbReference type="InterPro" id="IPR041267">
    <property type="entry name" value="NLRP_HD2"/>
</dbReference>
<evidence type="ECO:0000259" key="36">
    <source>
        <dbReference type="PROSITE" id="PS50824"/>
    </source>
</evidence>
<keyword evidence="39" id="KW-1185">Reference proteome</keyword>
<keyword evidence="26" id="KW-0010">Activator</keyword>
<evidence type="ECO:0000256" key="13">
    <source>
        <dbReference type="ARBA" id="ARBA00022588"/>
    </source>
</evidence>
<comment type="subcellular location">
    <subcellularLocation>
        <location evidence="5">Cytoplasm</location>
        <location evidence="5">Cytoskeleton</location>
        <location evidence="5">Microtubule organizing center</location>
    </subcellularLocation>
    <subcellularLocation>
        <location evidence="4">Endoplasmic reticulum</location>
    </subcellularLocation>
    <subcellularLocation>
        <location evidence="6">Golgi apparatus membrane</location>
    </subcellularLocation>
    <subcellularLocation>
        <location evidence="1">Inflammasome</location>
    </subcellularLocation>
    <subcellularLocation>
        <location evidence="3">Mitochondrion</location>
    </subcellularLocation>
    <subcellularLocation>
        <location evidence="2">Nucleus</location>
    </subcellularLocation>
    <subcellularLocation>
        <location evidence="7">Secreted</location>
    </subcellularLocation>
</comment>
<dbReference type="Gene3D" id="1.10.533.10">
    <property type="entry name" value="Death Domain, Fas"/>
    <property type="match status" value="2"/>
</dbReference>
<keyword evidence="24" id="KW-0472">Membrane</keyword>
<dbReference type="Pfam" id="PF13516">
    <property type="entry name" value="LRR_6"/>
    <property type="match status" value="5"/>
</dbReference>
<dbReference type="SUPFAM" id="SSF52047">
    <property type="entry name" value="RNI-like"/>
    <property type="match status" value="2"/>
</dbReference>
<keyword evidence="20" id="KW-0391">Immunity</keyword>
<keyword evidence="19" id="KW-0832">Ubl conjugation</keyword>
<evidence type="ECO:0000259" key="37">
    <source>
        <dbReference type="PROSITE" id="PS50837"/>
    </source>
</evidence>
<dbReference type="GO" id="GO:0005524">
    <property type="term" value="F:ATP binding"/>
    <property type="evidence" value="ECO:0007669"/>
    <property type="project" value="UniProtKB-KW"/>
</dbReference>
<keyword evidence="21" id="KW-0805">Transcription regulation</keyword>
<keyword evidence="31" id="KW-0539">Nucleus</keyword>
<evidence type="ECO:0000256" key="11">
    <source>
        <dbReference type="ARBA" id="ARBA00022525"/>
    </source>
</evidence>
<dbReference type="GO" id="GO:0005737">
    <property type="term" value="C:cytoplasm"/>
    <property type="evidence" value="ECO:0007669"/>
    <property type="project" value="UniProtKB-SubCell"/>
</dbReference>
<dbReference type="OrthoDB" id="120976at2759"/>
<evidence type="ECO:0000313" key="39">
    <source>
        <dbReference type="Proteomes" id="UP000694569"/>
    </source>
</evidence>
<dbReference type="GeneTree" id="ENSGT00940000160873"/>
<evidence type="ECO:0000256" key="27">
    <source>
        <dbReference type="ARBA" id="ARBA00023163"/>
    </source>
</evidence>
<evidence type="ECO:0000256" key="29">
    <source>
        <dbReference type="ARBA" id="ARBA00023212"/>
    </source>
</evidence>
<evidence type="ECO:0000256" key="5">
    <source>
        <dbReference type="ARBA" id="ARBA00004267"/>
    </source>
</evidence>
<keyword evidence="15" id="KW-0547">Nucleotide-binding</keyword>
<evidence type="ECO:0000256" key="14">
    <source>
        <dbReference type="ARBA" id="ARBA00022737"/>
    </source>
</evidence>
<dbReference type="Pfam" id="PF05729">
    <property type="entry name" value="NACHT"/>
    <property type="match status" value="1"/>
</dbReference>
<keyword evidence="28" id="KW-0395">Inflammatory response</keyword>
<comment type="function">
    <text evidence="34">Independently of inflammasome activation, regulates the differentiation of T helper 2 (Th2) cells and has a role in Th2 cell-dependent asthma and tumor growth. During Th2 differentiation, required for optimal IRF4 binding to IL4 promoter and for IRF4-dependent IL4 transcription. Binds to the consensus DNA sequence 5'-GRRGGNRGAG-3'. May also participate in the transcription of IL5, IL13, GATA3, CCR3, CCR4 and MAF.</text>
</comment>
<evidence type="ECO:0000256" key="9">
    <source>
        <dbReference type="ARBA" id="ARBA00022490"/>
    </source>
</evidence>
<keyword evidence="9" id="KW-0963">Cytoplasm</keyword>
<dbReference type="PROSITE" id="PS50824">
    <property type="entry name" value="DAPIN"/>
    <property type="match status" value="2"/>
</dbReference>
<comment type="catalytic activity">
    <reaction evidence="35">
        <text>ATP + H2O = ADP + phosphate + H(+)</text>
        <dbReference type="Rhea" id="RHEA:13065"/>
        <dbReference type="ChEBI" id="CHEBI:15377"/>
        <dbReference type="ChEBI" id="CHEBI:15378"/>
        <dbReference type="ChEBI" id="CHEBI:30616"/>
        <dbReference type="ChEBI" id="CHEBI:43474"/>
        <dbReference type="ChEBI" id="CHEBI:456216"/>
    </reaction>
    <physiologicalReaction direction="left-to-right" evidence="35">
        <dbReference type="Rhea" id="RHEA:13066"/>
    </physiologicalReaction>
</comment>
<evidence type="ECO:0000256" key="26">
    <source>
        <dbReference type="ARBA" id="ARBA00023159"/>
    </source>
</evidence>
<dbReference type="InterPro" id="IPR032675">
    <property type="entry name" value="LRR_dom_sf"/>
</dbReference>
<evidence type="ECO:0000256" key="23">
    <source>
        <dbReference type="ARBA" id="ARBA00023128"/>
    </source>
</evidence>
<evidence type="ECO:0000256" key="17">
    <source>
        <dbReference type="ARBA" id="ARBA00022824"/>
    </source>
</evidence>
<evidence type="ECO:0000256" key="8">
    <source>
        <dbReference type="ARBA" id="ARBA00008665"/>
    </source>
</evidence>
<dbReference type="Pfam" id="PF02758">
    <property type="entry name" value="PYRIN"/>
    <property type="match status" value="2"/>
</dbReference>
<proteinExistence type="inferred from homology"/>
<keyword evidence="18" id="KW-0067">ATP-binding</keyword>
<evidence type="ECO:0000256" key="1">
    <source>
        <dbReference type="ARBA" id="ARBA00004110"/>
    </source>
</evidence>
<evidence type="ECO:0000256" key="20">
    <source>
        <dbReference type="ARBA" id="ARBA00022859"/>
    </source>
</evidence>
<reference evidence="38" key="2">
    <citation type="submission" date="2025-09" db="UniProtKB">
        <authorList>
            <consortium name="Ensembl"/>
        </authorList>
    </citation>
    <scope>IDENTIFICATION</scope>
</reference>
<protein>
    <recommendedName>
        <fullName evidence="33">NACHT, LRR and PYD domains-containing protein 3</fullName>
    </recommendedName>
</protein>
<dbReference type="PANTHER" id="PTHR45690">
    <property type="entry name" value="NACHT, LRR AND PYD DOMAINS-CONTAINING PROTEIN 12"/>
    <property type="match status" value="1"/>
</dbReference>
<keyword evidence="10" id="KW-1017">Isopeptide bond</keyword>
<evidence type="ECO:0000256" key="35">
    <source>
        <dbReference type="ARBA" id="ARBA00048778"/>
    </source>
</evidence>
<keyword evidence="16" id="KW-0378">Hydrolase</keyword>
<dbReference type="PANTHER" id="PTHR45690:SF19">
    <property type="entry name" value="NACHT, LRR AND PYD DOMAINS-CONTAINING PROTEIN 3"/>
    <property type="match status" value="1"/>
</dbReference>
<sequence length="1164" mass="132955">MASANLEKGTVMDILVRTLNDLQIRDFKKFQCKLSDFPYRNYRPIEYGHLDGANQSKTAKLLMDFYGEENVLECIFQVFSQIGLHGVAEKLQKERHGISSADSASYTEHCTVWDSLVRSFGCLGKENFEKLKLAFSDFRHDVKDPIGYGHLEDADCSKTAKIIIDYYGEENILELTIKIYMKIHLRGPAEDLQKKHNLIYFRINYMEQVKDQYQWMKEKNGLLGEGFNLERRYTNLLLLRKHRNERERENEIKSSGTKHLDIMEDRSSNYSITTIDALFDADEEGNPPKVVVLQGPAGIGKTMTAKKIMLDWTAGCLYQDKFKYVFYMSSTMVNQITGKMSIASFIINICQLSCSQQVMESILKDSEKILFLVDGFDELGESYMIDNPSTESPFHKTTKEAFFSGLFKKRFLRKSSVVITTRPFILEKLKDFIECLSYVEILGLKDREEYFLNFFEEKEQAKKFLDLIKKNETLFTMCAVPMTCWIVCTVLQQQIEDSIDVIHYNTSTSVYTLYLQSLLVYHWRKSDVPLKAYLKKLCTLAKDGVWNKKVLFDKVEIQNNHLHILNMKSLILNENIFRRGITLETCYSFIHLSVQEFFAALYYLLNEETGSLGPQEEVIALLDMSKNHPHLALTVKFLFGLSSRKQINTVEKIIGCKISYAPNKVLEDWLVKILSKCKCHNEILHYLNEIQDDDIVKRVMSQLWHVECEGLIPGSIDAQDNLIDRSLAFCLEKSTCSHSITIMYCSFSPESLKTLSSSLRKCSKLKFDRCFFPNGDISCIFKSANKFKELHFSKCKLTPSSCKSLLSSIKNRSLTKLDLKWNELQDSGAKVLCEGFRHPGCILQELGLEKCSLGSSCCEDLCSVIIMNKCLIKLELSQNDIQDSGVKYLCEGLVKSTHSLQELGLEDCKLTSSCCEDLYSVFTTNRSLTKLDLSENKLGDSGVKRLCEGLKDPCSMLQELRLQECDLTSLCCEDLQSVISKNRCLTSLDLSTNDLEDQGVKYLCEGLRHIDCVLNELRLESCLLTSSCCEDFKSVLLTNKSLAKLDLSWNGIAEMGLKSLWDGLKHQNCVLQQLVLEDCDLTLTCVEDLCSVIIINCSLTKLNLAANHFKKSGKSCLLQSLRHPCCTLKELRLSAEPINVGEYRKRKGLLPLSNFSRLMEIPLD</sequence>
<keyword evidence="17" id="KW-0256">Endoplasmic reticulum</keyword>
<evidence type="ECO:0000256" key="7">
    <source>
        <dbReference type="ARBA" id="ARBA00004613"/>
    </source>
</evidence>
<keyword evidence="11" id="KW-0964">Secreted</keyword>
<evidence type="ECO:0000256" key="15">
    <source>
        <dbReference type="ARBA" id="ARBA00022741"/>
    </source>
</evidence>
<evidence type="ECO:0000256" key="30">
    <source>
        <dbReference type="ARBA" id="ARBA00023233"/>
    </source>
</evidence>
<dbReference type="Gene3D" id="3.80.10.10">
    <property type="entry name" value="Ribonuclease Inhibitor"/>
    <property type="match status" value="4"/>
</dbReference>
<dbReference type="CDD" id="cd00116">
    <property type="entry name" value="LRR_RI"/>
    <property type="match status" value="1"/>
</dbReference>
<dbReference type="InterPro" id="IPR029495">
    <property type="entry name" value="NACHT-assoc"/>
</dbReference>
<evidence type="ECO:0000256" key="6">
    <source>
        <dbReference type="ARBA" id="ARBA00004394"/>
    </source>
</evidence>
<feature type="domain" description="Pyrin" evidence="36">
    <location>
        <begin position="1"/>
        <end position="97"/>
    </location>
</feature>
<evidence type="ECO:0000256" key="12">
    <source>
        <dbReference type="ARBA" id="ARBA00022553"/>
    </source>
</evidence>
<evidence type="ECO:0000256" key="16">
    <source>
        <dbReference type="ARBA" id="ARBA00022801"/>
    </source>
</evidence>
<keyword evidence="29" id="KW-0206">Cytoskeleton</keyword>
<dbReference type="Gene3D" id="3.40.50.300">
    <property type="entry name" value="P-loop containing nucleotide triphosphate hydrolases"/>
    <property type="match status" value="1"/>
</dbReference>
<accession>A0A8C5N051</accession>
<evidence type="ECO:0000256" key="33">
    <source>
        <dbReference type="ARBA" id="ARBA00040040"/>
    </source>
</evidence>
<evidence type="ECO:0000256" key="19">
    <source>
        <dbReference type="ARBA" id="ARBA00022843"/>
    </source>
</evidence>
<dbReference type="AlphaFoldDB" id="A0A8C5N051"/>
<dbReference type="InterPro" id="IPR027417">
    <property type="entry name" value="P-loop_NTPase"/>
</dbReference>
<dbReference type="Pfam" id="PF17776">
    <property type="entry name" value="NLRC4_HD2"/>
    <property type="match status" value="1"/>
</dbReference>
<dbReference type="PROSITE" id="PS50837">
    <property type="entry name" value="NACHT"/>
    <property type="match status" value="1"/>
</dbReference>
<evidence type="ECO:0000256" key="18">
    <source>
        <dbReference type="ARBA" id="ARBA00022840"/>
    </source>
</evidence>
<dbReference type="InterPro" id="IPR007111">
    <property type="entry name" value="NACHT_NTPase"/>
</dbReference>
<dbReference type="InterPro" id="IPR041075">
    <property type="entry name" value="NOD1/2_WH"/>
</dbReference>
<evidence type="ECO:0000256" key="31">
    <source>
        <dbReference type="ARBA" id="ARBA00023242"/>
    </source>
</evidence>
<evidence type="ECO:0000256" key="10">
    <source>
        <dbReference type="ARBA" id="ARBA00022499"/>
    </source>
</evidence>